<sequence>MVKIMSSQTSEFKPTETSLKKNKTMDPELKQIMAKIANTIRGLSMDAVQKADSGHPGLPMGCAELGAYLYGYYLKQNPKDSKWLNRDRFILSAGHGSMWLYSCLHLAGYKISLDDIKHFRQLHSPTPGHPESFMTDGVETTTGPLGQGVGNAVGQALGFKLLAAKFNTEKQKIFNNKVFVLMGDGCVMEGVSAEVSSLAGHLKLDNLVAIYDANHITLDGPLAESCSEDTKARYRAYGWDVYEIDGNDLDAIDAVFTQIRQHQERPCLVIAHTIIGKGAPNKAGTYKVHGSPLGPEEIKAAKEALGIPQDEFYIPQAVINYFQNKLPQDAQEEDKWKQTFEAWARDNPEKLKELETMLHNKLPDDLESKLKQLAIKAPIAGRKASQEAINLLADMLPQLYGGSADLSTSDMTMMKKFPLVAPGQFQGRNIKYGVREFGMATMATGLYQTGMIIPYIGTFLTFSDYMRNAIRLAALQNAHVIYQFTHDSIFLGEDGPTHQPVEHYAALRAIPQLQVIRPADTHEVKMAWIAALQYKGPTALILSRQNLPDLAETDVSYADGVGRGAYIVKQEKGKPDFTLIATGSELSLAMNVADTLERLGKHVRVISMPCWDLFEKQSIEYKDSLFGGDIGRRVSIEAGVDLGWHKYIGRDGVAICMERFGASAPAGVLAKEYGFTVEDILERIL</sequence>
<dbReference type="GO" id="GO:0005829">
    <property type="term" value="C:cytosol"/>
    <property type="evidence" value="ECO:0007669"/>
    <property type="project" value="TreeGrafter"/>
</dbReference>
<feature type="binding site" evidence="14">
    <location>
        <position position="289"/>
    </location>
    <ligand>
        <name>thiamine diphosphate</name>
        <dbReference type="ChEBI" id="CHEBI:58937"/>
    </ligand>
</feature>
<feature type="binding site" evidence="13">
    <location>
        <position position="382"/>
    </location>
    <ligand>
        <name>substrate</name>
    </ligand>
</feature>
<dbReference type="FunFam" id="3.40.50.970:FF:000003">
    <property type="entry name" value="Transketolase"/>
    <property type="match status" value="1"/>
</dbReference>
<feature type="domain" description="Transketolase-like pyrimidine-binding" evidence="18">
    <location>
        <begin position="379"/>
        <end position="549"/>
    </location>
</feature>
<dbReference type="InterPro" id="IPR049557">
    <property type="entry name" value="Transketolase_CS"/>
</dbReference>
<comment type="similarity">
    <text evidence="3 17">Belongs to the transketolase family.</text>
</comment>
<dbReference type="Proteomes" id="UP000069902">
    <property type="component" value="Chromosome cPNK"/>
</dbReference>
<dbReference type="Pfam" id="PF02779">
    <property type="entry name" value="Transket_pyr"/>
    <property type="match status" value="1"/>
</dbReference>
<feature type="binding site" evidence="13">
    <location>
        <position position="55"/>
    </location>
    <ligand>
        <name>substrate</name>
    </ligand>
</feature>
<comment type="catalytic activity">
    <reaction evidence="10 17">
        <text>D-sedoheptulose 7-phosphate + D-glyceraldehyde 3-phosphate = aldehydo-D-ribose 5-phosphate + D-xylulose 5-phosphate</text>
        <dbReference type="Rhea" id="RHEA:10508"/>
        <dbReference type="ChEBI" id="CHEBI:57483"/>
        <dbReference type="ChEBI" id="CHEBI:57737"/>
        <dbReference type="ChEBI" id="CHEBI:58273"/>
        <dbReference type="ChEBI" id="CHEBI:59776"/>
        <dbReference type="EC" id="2.2.1.1"/>
    </reaction>
</comment>
<feature type="binding site" evidence="14">
    <location>
        <position position="214"/>
    </location>
    <ligand>
        <name>thiamine diphosphate</name>
        <dbReference type="ChEBI" id="CHEBI:58937"/>
    </ligand>
</feature>
<dbReference type="InterPro" id="IPR005475">
    <property type="entry name" value="Transketolase-like_Pyr-bd"/>
</dbReference>
<feature type="binding site" evidence="13">
    <location>
        <position position="409"/>
    </location>
    <ligand>
        <name>substrate</name>
    </ligand>
</feature>
<gene>
    <name evidence="19" type="primary">tkt</name>
    <name evidence="19" type="ORF">PNK_2060</name>
</gene>
<dbReference type="CDD" id="cd07033">
    <property type="entry name" value="TPP_PYR_DXS_TK_like"/>
    <property type="match status" value="1"/>
</dbReference>
<keyword evidence="9 14" id="KW-0786">Thiamine pyrophosphate</keyword>
<feature type="binding site" evidence="13">
    <location>
        <position position="486"/>
    </location>
    <ligand>
        <name>substrate</name>
    </ligand>
</feature>
<dbReference type="FunCoup" id="A0A0U5ETT0">
    <property type="interactions" value="390"/>
</dbReference>
<dbReference type="InterPro" id="IPR005478">
    <property type="entry name" value="Transketolase_bac-like"/>
</dbReference>
<feature type="active site" description="Proton donor" evidence="12">
    <location>
        <position position="436"/>
    </location>
</feature>
<dbReference type="STRING" id="389348.PNK_2060"/>
<evidence type="ECO:0000256" key="5">
    <source>
        <dbReference type="ARBA" id="ARBA00013152"/>
    </source>
</evidence>
<evidence type="ECO:0000256" key="14">
    <source>
        <dbReference type="PIRSR" id="PIRSR605478-3"/>
    </source>
</evidence>
<dbReference type="GO" id="GO:0046872">
    <property type="term" value="F:metal ion binding"/>
    <property type="evidence" value="ECO:0007669"/>
    <property type="project" value="UniProtKB-KW"/>
</dbReference>
<proteinExistence type="inferred from homology"/>
<feature type="binding site" evidence="15">
    <location>
        <position position="184"/>
    </location>
    <ligand>
        <name>Mg(2+)</name>
        <dbReference type="ChEBI" id="CHEBI:18420"/>
    </ligand>
</feature>
<feature type="binding site" evidence="13">
    <location>
        <position position="544"/>
    </location>
    <ligand>
        <name>substrate</name>
    </ligand>
</feature>
<dbReference type="InterPro" id="IPR009014">
    <property type="entry name" value="Transketo_C/PFOR_II"/>
</dbReference>
<dbReference type="Pfam" id="PF00456">
    <property type="entry name" value="Transketolase_N"/>
    <property type="match status" value="1"/>
</dbReference>
<dbReference type="PANTHER" id="PTHR43522:SF2">
    <property type="entry name" value="TRANSKETOLASE 1-RELATED"/>
    <property type="match status" value="1"/>
</dbReference>
<evidence type="ECO:0000256" key="17">
    <source>
        <dbReference type="RuleBase" id="RU004996"/>
    </source>
</evidence>
<dbReference type="InParanoid" id="A0A0U5ETT0"/>
<dbReference type="PROSITE" id="PS00801">
    <property type="entry name" value="TRANSKETOLASE_1"/>
    <property type="match status" value="1"/>
</dbReference>
<evidence type="ECO:0000256" key="8">
    <source>
        <dbReference type="ARBA" id="ARBA00022842"/>
    </source>
</evidence>
<evidence type="ECO:0000256" key="3">
    <source>
        <dbReference type="ARBA" id="ARBA00007131"/>
    </source>
</evidence>
<dbReference type="PROSITE" id="PS00802">
    <property type="entry name" value="TRANSKETOLASE_2"/>
    <property type="match status" value="1"/>
</dbReference>
<dbReference type="InterPro" id="IPR029061">
    <property type="entry name" value="THDP-binding"/>
</dbReference>
<dbReference type="PANTHER" id="PTHR43522">
    <property type="entry name" value="TRANSKETOLASE"/>
    <property type="match status" value="1"/>
</dbReference>
<comment type="cofactor">
    <cofactor evidence="15">
        <name>Mg(2+)</name>
        <dbReference type="ChEBI" id="CHEBI:18420"/>
    </cofactor>
    <text evidence="15">Binds 1 Mg(2+) ion per subunit. Can also utilize other divalent metal cations, such as Ca(2+), Mn(2+) and Co(2+).</text>
</comment>
<evidence type="ECO:0000313" key="19">
    <source>
        <dbReference type="EMBL" id="CUI17664.1"/>
    </source>
</evidence>
<evidence type="ECO:0000259" key="18">
    <source>
        <dbReference type="SMART" id="SM00861"/>
    </source>
</evidence>
<dbReference type="SUPFAM" id="SSF52922">
    <property type="entry name" value="TK C-terminal domain-like"/>
    <property type="match status" value="1"/>
</dbReference>
<dbReference type="Gene3D" id="3.40.50.970">
    <property type="match status" value="2"/>
</dbReference>
<feature type="binding site" evidence="13">
    <location>
        <position position="498"/>
    </location>
    <ligand>
        <name>substrate</name>
    </ligand>
</feature>
<evidence type="ECO:0000256" key="9">
    <source>
        <dbReference type="ARBA" id="ARBA00023052"/>
    </source>
</evidence>
<evidence type="ECO:0000256" key="4">
    <source>
        <dbReference type="ARBA" id="ARBA00011738"/>
    </source>
</evidence>
<keyword evidence="6 17" id="KW-0808">Transferase</keyword>
<name>A0A0U5ETT0_9BACT</name>
<evidence type="ECO:0000256" key="15">
    <source>
        <dbReference type="PIRSR" id="PIRSR605478-4"/>
    </source>
</evidence>
<evidence type="ECO:0000256" key="10">
    <source>
        <dbReference type="ARBA" id="ARBA00049473"/>
    </source>
</evidence>
<evidence type="ECO:0000256" key="13">
    <source>
        <dbReference type="PIRSR" id="PIRSR605478-2"/>
    </source>
</evidence>
<feature type="binding site" evidence="14">
    <location>
        <position position="462"/>
    </location>
    <ligand>
        <name>thiamine diphosphate</name>
        <dbReference type="ChEBI" id="CHEBI:58937"/>
    </ligand>
</feature>
<protein>
    <recommendedName>
        <fullName evidence="5 11">Transketolase</fullName>
        <ecNumber evidence="5 11">2.2.1.1</ecNumber>
    </recommendedName>
</protein>
<keyword evidence="17" id="KW-0106">Calcium</keyword>
<accession>A0A0U5ETT0</accession>
<evidence type="ECO:0000256" key="11">
    <source>
        <dbReference type="NCBIfam" id="TIGR00232"/>
    </source>
</evidence>
<dbReference type="InterPro" id="IPR055152">
    <property type="entry name" value="Transketolase-like_C_2"/>
</dbReference>
<comment type="cofactor">
    <cofactor evidence="2">
        <name>Co(2+)</name>
        <dbReference type="ChEBI" id="CHEBI:48828"/>
    </cofactor>
</comment>
<dbReference type="FunFam" id="3.40.50.970:FF:000004">
    <property type="entry name" value="Transketolase"/>
    <property type="match status" value="1"/>
</dbReference>
<feature type="binding site" evidence="15">
    <location>
        <position position="214"/>
    </location>
    <ligand>
        <name>Mg(2+)</name>
        <dbReference type="ChEBI" id="CHEBI:18420"/>
    </ligand>
</feature>
<keyword evidence="8 15" id="KW-0460">Magnesium</keyword>
<evidence type="ECO:0000256" key="1">
    <source>
        <dbReference type="ARBA" id="ARBA00001913"/>
    </source>
</evidence>
<comment type="cofactor">
    <cofactor evidence="17">
        <name>Mg(2+)</name>
        <dbReference type="ChEBI" id="CHEBI:18420"/>
    </cofactor>
    <cofactor evidence="17">
        <name>Ca(2+)</name>
        <dbReference type="ChEBI" id="CHEBI:29108"/>
    </cofactor>
    <cofactor evidence="17">
        <name>Mn(2+)</name>
        <dbReference type="ChEBI" id="CHEBI:29035"/>
    </cofactor>
    <cofactor evidence="17">
        <name>Co(2+)</name>
        <dbReference type="ChEBI" id="CHEBI:48828"/>
    </cofactor>
    <text evidence="17">Binds 1 Mg(2+) ion per subunit. Can also utilize other divalent metal cations, such as Ca(2+), Mn(2+) and Co(2+).</text>
</comment>
<dbReference type="EMBL" id="LN879502">
    <property type="protein sequence ID" value="CUI17664.1"/>
    <property type="molecule type" value="Genomic_DNA"/>
</dbReference>
<dbReference type="GO" id="GO:0009052">
    <property type="term" value="P:pentose-phosphate shunt, non-oxidative branch"/>
    <property type="evidence" value="ECO:0007669"/>
    <property type="project" value="UniProtKB-ARBA"/>
</dbReference>
<dbReference type="InterPro" id="IPR020826">
    <property type="entry name" value="Transketolase_BS"/>
</dbReference>
<feature type="binding site" evidence="13">
    <location>
        <position position="494"/>
    </location>
    <ligand>
        <name>substrate</name>
    </ligand>
</feature>
<evidence type="ECO:0000313" key="20">
    <source>
        <dbReference type="Proteomes" id="UP000069902"/>
    </source>
</evidence>
<keyword evidence="20" id="KW-1185">Reference proteome</keyword>
<dbReference type="GO" id="GO:0004802">
    <property type="term" value="F:transketolase activity"/>
    <property type="evidence" value="ECO:0007669"/>
    <property type="project" value="UniProtKB-UniRule"/>
</dbReference>
<dbReference type="FunFam" id="3.40.50.920:FF:000003">
    <property type="entry name" value="Transketolase"/>
    <property type="match status" value="1"/>
</dbReference>
<dbReference type="CDD" id="cd02012">
    <property type="entry name" value="TPP_TK"/>
    <property type="match status" value="1"/>
</dbReference>
<feature type="site" description="Important for catalytic activity" evidence="16">
    <location>
        <position position="55"/>
    </location>
</feature>
<feature type="binding site" evidence="14">
    <location>
        <position position="95"/>
    </location>
    <ligand>
        <name>thiamine diphosphate</name>
        <dbReference type="ChEBI" id="CHEBI:58937"/>
    </ligand>
</feature>
<dbReference type="EC" id="2.2.1.1" evidence="5 11"/>
<evidence type="ECO:0000256" key="12">
    <source>
        <dbReference type="PIRSR" id="PIRSR605478-1"/>
    </source>
</evidence>
<feature type="site" description="Important for catalytic activity" evidence="16">
    <location>
        <position position="289"/>
    </location>
</feature>
<feature type="binding site" evidence="13">
    <location>
        <position position="289"/>
    </location>
    <ligand>
        <name>substrate</name>
    </ligand>
</feature>
<evidence type="ECO:0000256" key="2">
    <source>
        <dbReference type="ARBA" id="ARBA00001941"/>
    </source>
</evidence>
<evidence type="ECO:0000256" key="6">
    <source>
        <dbReference type="ARBA" id="ARBA00022679"/>
    </source>
</evidence>
<comment type="subunit">
    <text evidence="4 17">Homodimer.</text>
</comment>
<feature type="binding site" evidence="14">
    <location>
        <position position="185"/>
    </location>
    <ligand>
        <name>thiamine diphosphate</name>
        <dbReference type="ChEBI" id="CHEBI:58937"/>
    </ligand>
</feature>
<dbReference type="InterPro" id="IPR033247">
    <property type="entry name" value="Transketolase_fam"/>
</dbReference>
<feature type="binding site" evidence="14">
    <location>
        <begin position="143"/>
        <end position="145"/>
    </location>
    <ligand>
        <name>thiamine diphosphate</name>
        <dbReference type="ChEBI" id="CHEBI:58937"/>
    </ligand>
</feature>
<evidence type="ECO:0000256" key="7">
    <source>
        <dbReference type="ARBA" id="ARBA00022723"/>
    </source>
</evidence>
<comment type="function">
    <text evidence="17">Catalyzes the transfer of a two-carbon ketol group from a ketose donor to an aldose acceptor, via a covalent intermediate with the cofactor thiamine pyrophosphate.</text>
</comment>
<evidence type="ECO:0000256" key="16">
    <source>
        <dbReference type="PIRSR" id="PIRSR605478-5"/>
    </source>
</evidence>
<feature type="binding site" evidence="15">
    <location>
        <position position="216"/>
    </location>
    <ligand>
        <name>Mg(2+)</name>
        <dbReference type="ChEBI" id="CHEBI:18420"/>
    </ligand>
</feature>
<dbReference type="KEGG" id="pnl:PNK_2060"/>
<dbReference type="Gene3D" id="3.40.50.920">
    <property type="match status" value="1"/>
</dbReference>
<dbReference type="InterPro" id="IPR005474">
    <property type="entry name" value="Transketolase_N"/>
</dbReference>
<dbReference type="AlphaFoldDB" id="A0A0U5ETT0"/>
<reference evidence="20" key="1">
    <citation type="submission" date="2015-09" db="EMBL/GenBank/DDBJ databases">
        <authorList>
            <person name="Bertelli C."/>
        </authorList>
    </citation>
    <scope>NUCLEOTIDE SEQUENCE [LARGE SCALE GENOMIC DNA]</scope>
    <source>
        <strain evidence="20">KNic</strain>
    </source>
</reference>
<dbReference type="SMART" id="SM00861">
    <property type="entry name" value="Transket_pyr"/>
    <property type="match status" value="1"/>
</dbReference>
<keyword evidence="7 15" id="KW-0479">Metal-binding</keyword>
<organism evidence="19 20">
    <name type="scientific">Candidatus Protochlamydia naegleriophila</name>
    <dbReference type="NCBI Taxonomy" id="389348"/>
    <lineage>
        <taxon>Bacteria</taxon>
        <taxon>Pseudomonadati</taxon>
        <taxon>Chlamydiota</taxon>
        <taxon>Chlamydiia</taxon>
        <taxon>Parachlamydiales</taxon>
        <taxon>Parachlamydiaceae</taxon>
        <taxon>Candidatus Protochlamydia</taxon>
    </lineage>
</organism>
<comment type="cofactor">
    <cofactor evidence="14">
        <name>thiamine diphosphate</name>
        <dbReference type="ChEBI" id="CHEBI:58937"/>
    </cofactor>
    <text evidence="14">Binds 1 thiamine pyrophosphate per subunit. During the reaction, the substrate forms a covalent intermediate with the cofactor.</text>
</comment>
<dbReference type="NCBIfam" id="TIGR00232">
    <property type="entry name" value="tktlase_bact"/>
    <property type="match status" value="1"/>
</dbReference>
<dbReference type="SUPFAM" id="SSF52518">
    <property type="entry name" value="Thiamin diphosphate-binding fold (THDP-binding)"/>
    <property type="match status" value="2"/>
</dbReference>
<dbReference type="Pfam" id="PF22613">
    <property type="entry name" value="Transketolase_C_1"/>
    <property type="match status" value="1"/>
</dbReference>
<comment type="cofactor">
    <cofactor evidence="1">
        <name>Ca(2+)</name>
        <dbReference type="ChEBI" id="CHEBI:29108"/>
    </cofactor>
</comment>
<dbReference type="PATRIC" id="fig|389348.3.peg.2314"/>